<dbReference type="InterPro" id="IPR027417">
    <property type="entry name" value="P-loop_NTPase"/>
</dbReference>
<dbReference type="InterPro" id="IPR001650">
    <property type="entry name" value="Helicase_C-like"/>
</dbReference>
<comment type="similarity">
    <text evidence="6">Belongs to the DEAD box helicase family.</text>
</comment>
<evidence type="ECO:0000259" key="9">
    <source>
        <dbReference type="PROSITE" id="PS51192"/>
    </source>
</evidence>
<dbReference type="PROSITE" id="PS51192">
    <property type="entry name" value="HELICASE_ATP_BIND_1"/>
    <property type="match status" value="1"/>
</dbReference>
<dbReference type="InterPro" id="IPR014001">
    <property type="entry name" value="Helicase_ATP-bd"/>
</dbReference>
<protein>
    <recommendedName>
        <fullName evidence="6">ATP-dependent RNA helicase</fullName>
        <ecNumber evidence="6">3.6.4.13</ecNumber>
    </recommendedName>
</protein>
<dbReference type="EMBL" id="JXTI01000016">
    <property type="protein sequence ID" value="KWX15031.1"/>
    <property type="molecule type" value="Genomic_DNA"/>
</dbReference>
<dbReference type="Pfam" id="PF00271">
    <property type="entry name" value="Helicase_C"/>
    <property type="match status" value="1"/>
</dbReference>
<feature type="domain" description="Helicase ATP-binding" evidence="9">
    <location>
        <begin position="162"/>
        <end position="355"/>
    </location>
</feature>
<accession>A0A132NY74</accession>
<dbReference type="SUPFAM" id="SSF52540">
    <property type="entry name" value="P-loop containing nucleoside triphosphate hydrolases"/>
    <property type="match status" value="1"/>
</dbReference>
<keyword evidence="1 6" id="KW-0547">Nucleotide-binding</keyword>
<evidence type="ECO:0000256" key="4">
    <source>
        <dbReference type="ARBA" id="ARBA00022840"/>
    </source>
</evidence>
<dbReference type="Proteomes" id="UP000070089">
    <property type="component" value="Unassembled WGS sequence"/>
</dbReference>
<dbReference type="GO" id="GO:0005524">
    <property type="term" value="F:ATP binding"/>
    <property type="evidence" value="ECO:0007669"/>
    <property type="project" value="UniProtKB-UniRule"/>
</dbReference>
<evidence type="ECO:0000313" key="11">
    <source>
        <dbReference type="EMBL" id="KWX15031.1"/>
    </source>
</evidence>
<reference evidence="11 12" key="1">
    <citation type="journal article" date="2015" name="Mol. Biochem. Parasitol.">
        <title>Identification of polymorphic genes for use in assemblage B genotyping assays through comparative genomics of multiple assemblage B Giardia duodenalis isolates.</title>
        <authorList>
            <person name="Wielinga C."/>
            <person name="Thompson R.C."/>
            <person name="Monis P."/>
            <person name="Ryan U."/>
        </authorList>
    </citation>
    <scope>NUCLEOTIDE SEQUENCE [LARGE SCALE GENOMIC DNA]</scope>
    <source>
        <strain evidence="11 12">BAH15c1</strain>
    </source>
</reference>
<feature type="signal peptide" evidence="8">
    <location>
        <begin position="1"/>
        <end position="15"/>
    </location>
</feature>
<keyword evidence="2 6" id="KW-0378">Hydrolase</keyword>
<evidence type="ECO:0000256" key="7">
    <source>
        <dbReference type="SAM" id="MobiDB-lite"/>
    </source>
</evidence>
<gene>
    <name evidence="11" type="ORF">QR46_0919</name>
</gene>
<dbReference type="SMART" id="SM00490">
    <property type="entry name" value="HELICc"/>
    <property type="match status" value="1"/>
</dbReference>
<dbReference type="GO" id="GO:0003723">
    <property type="term" value="F:RNA binding"/>
    <property type="evidence" value="ECO:0007669"/>
    <property type="project" value="UniProtKB-UniRule"/>
</dbReference>
<feature type="region of interest" description="Disordered" evidence="7">
    <location>
        <begin position="727"/>
        <end position="794"/>
    </location>
</feature>
<feature type="region of interest" description="Disordered" evidence="7">
    <location>
        <begin position="638"/>
        <end position="657"/>
    </location>
</feature>
<evidence type="ECO:0000256" key="8">
    <source>
        <dbReference type="SAM" id="SignalP"/>
    </source>
</evidence>
<evidence type="ECO:0000256" key="2">
    <source>
        <dbReference type="ARBA" id="ARBA00022801"/>
    </source>
</evidence>
<dbReference type="EC" id="3.6.4.13" evidence="6"/>
<dbReference type="GO" id="GO:0016787">
    <property type="term" value="F:hydrolase activity"/>
    <property type="evidence" value="ECO:0007669"/>
    <property type="project" value="UniProtKB-KW"/>
</dbReference>
<dbReference type="PANTHER" id="PTHR24031">
    <property type="entry name" value="RNA HELICASE"/>
    <property type="match status" value="1"/>
</dbReference>
<dbReference type="GO" id="GO:0003724">
    <property type="term" value="F:RNA helicase activity"/>
    <property type="evidence" value="ECO:0007669"/>
    <property type="project" value="UniProtKB-EC"/>
</dbReference>
<feature type="chain" id="PRO_5012249604" description="ATP-dependent RNA helicase" evidence="8">
    <location>
        <begin position="16"/>
        <end position="794"/>
    </location>
</feature>
<evidence type="ECO:0000256" key="3">
    <source>
        <dbReference type="ARBA" id="ARBA00022806"/>
    </source>
</evidence>
<dbReference type="SMART" id="SM00487">
    <property type="entry name" value="DEXDc"/>
    <property type="match status" value="1"/>
</dbReference>
<comment type="caution">
    <text evidence="11">The sequence shown here is derived from an EMBL/GenBank/DDBJ whole genome shotgun (WGS) entry which is preliminary data.</text>
</comment>
<dbReference type="CDD" id="cd18787">
    <property type="entry name" value="SF2_C_DEAD"/>
    <property type="match status" value="1"/>
</dbReference>
<proteinExistence type="inferred from homology"/>
<organism evidence="11 12">
    <name type="scientific">Giardia duodenalis assemblage B</name>
    <dbReference type="NCBI Taxonomy" id="1394984"/>
    <lineage>
        <taxon>Eukaryota</taxon>
        <taxon>Metamonada</taxon>
        <taxon>Diplomonadida</taxon>
        <taxon>Hexamitidae</taxon>
        <taxon>Giardiinae</taxon>
        <taxon>Giardia</taxon>
    </lineage>
</organism>
<keyword evidence="5 6" id="KW-0694">RNA-binding</keyword>
<evidence type="ECO:0000259" key="10">
    <source>
        <dbReference type="PROSITE" id="PS51194"/>
    </source>
</evidence>
<feature type="domain" description="Helicase C-terminal" evidence="10">
    <location>
        <begin position="455"/>
        <end position="606"/>
    </location>
</feature>
<dbReference type="VEuPathDB" id="GiardiaDB:QR46_0919"/>
<dbReference type="OrthoDB" id="10253965at2759"/>
<comment type="function">
    <text evidence="6">RNA helicase.</text>
</comment>
<feature type="compositionally biased region" description="Basic residues" evidence="7">
    <location>
        <begin position="784"/>
        <end position="794"/>
    </location>
</feature>
<dbReference type="CDD" id="cd00268">
    <property type="entry name" value="DEADc"/>
    <property type="match status" value="1"/>
</dbReference>
<dbReference type="AlphaFoldDB" id="A0A132NY74"/>
<sequence length="794" mass="88386">MLVIAWLFCTHFTFSYNFAQISSAINSMKPAETSILHRARWRPDPSLKLKNGDIYSGLVSLETISHKELFQLSLADEAKGTSRDTSSAEGSEGSDAFQSYPENELNVMADHNYKQDFVDEICSLAGVEGIDEWVRLGLHPVLCKYLVRAGYTKPRAIQVQTIRAALHDKSLVIAAETGSGKTLAYLLPALHKAFTLVTNALKRPEQAQRRALQTLIIAPTRELATQINTVMTTIFGDIQKCFRIMYTIVGGISPQKQERFIRERPLILVGTPGRLYDISKSNAFFADTSLIDRLVIDESDKMLQKGRFHELIDLCSALTSAVTDGCTAKVTISSATMSLPSMLRERNIKFSEPDEETAQPSNQGRTWKEKKRGRRKDNKFDKAIRSAKKDLVLEIVDNAAVTESQRQIYMSWLKVLSNLGFSGSKLVIVDISPDCIVNKAVFELWNHVFDDSEKNVLMAYLVIRYRYPTIIFVKTIDQAKNFTNIFQLLGIPAWCVHASMPQRQRYKNVDRLRDRSDTVLITTDVCARGLDIPHVSLVIQHSAPDSTSSHIHRVGRAARVESGADQKHVGMAISLISPADNNRFVQIASVCGYTQKTMPPAIDIQGDVLKSIKHIWAAASEAADALAENQGFMRRQSYRRRDEKNFNSSSDESDDDFRTFINNPEAQAISHELSEHIQISKARLEALLSRPIRSSSRPGKLPLQLVGAASKASHDITDLLTEYPRELKLGGHGRGGSDVPKASPNASLNKSRKDTTPLKISHLDAPKKIGNVSGNIASTPKSSRGSKSKRKIKL</sequence>
<evidence type="ECO:0000256" key="6">
    <source>
        <dbReference type="RuleBase" id="RU365068"/>
    </source>
</evidence>
<dbReference type="PROSITE" id="PS51194">
    <property type="entry name" value="HELICASE_CTER"/>
    <property type="match status" value="1"/>
</dbReference>
<evidence type="ECO:0000256" key="1">
    <source>
        <dbReference type="ARBA" id="ARBA00022741"/>
    </source>
</evidence>
<comment type="domain">
    <text evidence="6">The Q motif is unique to and characteristic of the DEAD box family of RNA helicases and controls ATP binding and hydrolysis.</text>
</comment>
<name>A0A132NY74_GIAIN</name>
<dbReference type="Pfam" id="PF00270">
    <property type="entry name" value="DEAD"/>
    <property type="match status" value="1"/>
</dbReference>
<keyword evidence="4 6" id="KW-0067">ATP-binding</keyword>
<comment type="catalytic activity">
    <reaction evidence="6">
        <text>ATP + H2O = ADP + phosphate + H(+)</text>
        <dbReference type="Rhea" id="RHEA:13065"/>
        <dbReference type="ChEBI" id="CHEBI:15377"/>
        <dbReference type="ChEBI" id="CHEBI:15378"/>
        <dbReference type="ChEBI" id="CHEBI:30616"/>
        <dbReference type="ChEBI" id="CHEBI:43474"/>
        <dbReference type="ChEBI" id="CHEBI:456216"/>
        <dbReference type="EC" id="3.6.4.13"/>
    </reaction>
</comment>
<keyword evidence="3 6" id="KW-0347">Helicase</keyword>
<evidence type="ECO:0000313" key="12">
    <source>
        <dbReference type="Proteomes" id="UP000070089"/>
    </source>
</evidence>
<feature type="compositionally biased region" description="Basic and acidic residues" evidence="7">
    <location>
        <begin position="751"/>
        <end position="767"/>
    </location>
</feature>
<feature type="region of interest" description="Disordered" evidence="7">
    <location>
        <begin position="351"/>
        <end position="374"/>
    </location>
</feature>
<dbReference type="Gene3D" id="3.40.50.300">
    <property type="entry name" value="P-loop containing nucleotide triphosphate hydrolases"/>
    <property type="match status" value="2"/>
</dbReference>
<evidence type="ECO:0000256" key="5">
    <source>
        <dbReference type="ARBA" id="ARBA00022884"/>
    </source>
</evidence>
<dbReference type="InterPro" id="IPR011545">
    <property type="entry name" value="DEAD/DEAH_box_helicase_dom"/>
</dbReference>
<dbReference type="InterPro" id="IPR044742">
    <property type="entry name" value="DEAD/DEAH_RhlB"/>
</dbReference>
<keyword evidence="8" id="KW-0732">Signal</keyword>